<reference evidence="2 3" key="1">
    <citation type="submission" date="2011-09" db="EMBL/GenBank/DDBJ databases">
        <title>The draft genome of Methylobacterium extorquens DSM 13060.</title>
        <authorList>
            <consortium name="US DOE Joint Genome Institute (JGI-PGF)"/>
            <person name="Lucas S."/>
            <person name="Han J."/>
            <person name="Lapidus A."/>
            <person name="Cheng J.-F."/>
            <person name="Goodwin L."/>
            <person name="Pitluck S."/>
            <person name="Peters L."/>
            <person name="Land M.L."/>
            <person name="Hauser L."/>
            <person name="Koskimaki J."/>
            <person name="Halonen O."/>
            <person name="Pirttila A."/>
            <person name="Frank C."/>
            <person name="Woyke T.J."/>
        </authorList>
    </citation>
    <scope>NUCLEOTIDE SEQUENCE [LARGE SCALE GENOMIC DNA]</scope>
    <source>
        <strain evidence="2 3">DSM 13060</strain>
    </source>
</reference>
<proteinExistence type="predicted"/>
<evidence type="ECO:0000313" key="3">
    <source>
        <dbReference type="Proteomes" id="UP000004382"/>
    </source>
</evidence>
<dbReference type="Proteomes" id="UP000004382">
    <property type="component" value="Unassembled WGS sequence"/>
</dbReference>
<gene>
    <name evidence="2" type="ORF">MetexDRAFT_3725</name>
</gene>
<evidence type="ECO:0000313" key="2">
    <source>
        <dbReference type="EMBL" id="EHP91381.1"/>
    </source>
</evidence>
<evidence type="ECO:0000256" key="1">
    <source>
        <dbReference type="SAM" id="MobiDB-lite"/>
    </source>
</evidence>
<feature type="compositionally biased region" description="Low complexity" evidence="1">
    <location>
        <begin position="230"/>
        <end position="243"/>
    </location>
</feature>
<feature type="region of interest" description="Disordered" evidence="1">
    <location>
        <begin position="219"/>
        <end position="243"/>
    </location>
</feature>
<dbReference type="AlphaFoldDB" id="H1KM62"/>
<accession>H1KM62</accession>
<name>H1KM62_METEX</name>
<sequence>MAGLCDAASLTAPFSAIWNRGASSTCYLTALSEPVRDWIAAHPSVPVVGRNHSAPYAEAVRTGAQTATQVADSWHLPVNASEALRGIVERHQSEIRDVVHLIVHAPSNFSNATETLPTSEMHSLRRDRCETALPFHGEGCRPRRSLAVSVHPATPYAAGSGPAGSCHTAEPQVRAGSTVIFPSSRHAGRTASAARPFSIANCARKASWAATTLSDTGLRGSGQECRLNLRRPGSPRRAASPDS</sequence>
<dbReference type="EMBL" id="AGJK01000113">
    <property type="protein sequence ID" value="EHP91381.1"/>
    <property type="molecule type" value="Genomic_DNA"/>
</dbReference>
<comment type="caution">
    <text evidence="2">The sequence shown here is derived from an EMBL/GenBank/DDBJ whole genome shotgun (WGS) entry which is preliminary data.</text>
</comment>
<organism evidence="2 3">
    <name type="scientific">Methylorubrum extorquens DSM 13060</name>
    <dbReference type="NCBI Taxonomy" id="882800"/>
    <lineage>
        <taxon>Bacteria</taxon>
        <taxon>Pseudomonadati</taxon>
        <taxon>Pseudomonadota</taxon>
        <taxon>Alphaproteobacteria</taxon>
        <taxon>Hyphomicrobiales</taxon>
        <taxon>Methylobacteriaceae</taxon>
        <taxon>Methylorubrum</taxon>
    </lineage>
</organism>
<protein>
    <submittedName>
        <fullName evidence="2">Transposase IS204/IS1001/IS1096/IS1165 family protein</fullName>
    </submittedName>
</protein>